<organism evidence="2 3">
    <name type="scientific">Dinoroseobacter shibae (strain DSM 16493 / NCIMB 14021 / DFL 12)</name>
    <dbReference type="NCBI Taxonomy" id="398580"/>
    <lineage>
        <taxon>Bacteria</taxon>
        <taxon>Pseudomonadati</taxon>
        <taxon>Pseudomonadota</taxon>
        <taxon>Alphaproteobacteria</taxon>
        <taxon>Rhodobacterales</taxon>
        <taxon>Roseobacteraceae</taxon>
        <taxon>Dinoroseobacter</taxon>
    </lineage>
</organism>
<dbReference type="RefSeq" id="WP_012177107.1">
    <property type="nucleotide sequence ID" value="NC_009952.1"/>
</dbReference>
<feature type="coiled-coil region" evidence="1">
    <location>
        <begin position="8"/>
        <end position="64"/>
    </location>
</feature>
<protein>
    <submittedName>
        <fullName evidence="2">Uncharacterized conserved coiled coil protein</fullName>
    </submittedName>
</protein>
<reference evidence="3" key="1">
    <citation type="journal article" date="2010" name="ISME J.">
        <title>The complete genome sequence of the algal symbiont Dinoroseobacter shibae: a hitchhiker's guide to life in the sea.</title>
        <authorList>
            <person name="Wagner-Dobler I."/>
            <person name="Ballhausen B."/>
            <person name="Berger M."/>
            <person name="Brinkhoff T."/>
            <person name="Buchholz I."/>
            <person name="Bunk B."/>
            <person name="Cypionka H."/>
            <person name="Daniel R."/>
            <person name="Drepper T."/>
            <person name="Gerdts G."/>
            <person name="Hahnke S."/>
            <person name="Han C."/>
            <person name="Jahn D."/>
            <person name="Kalhoefer D."/>
            <person name="Kiss H."/>
            <person name="Klenk H.P."/>
            <person name="Kyrpides N."/>
            <person name="Liebl W."/>
            <person name="Liesegang H."/>
            <person name="Meincke L."/>
            <person name="Pati A."/>
            <person name="Petersen J."/>
            <person name="Piekarski T."/>
            <person name="Pommerenke C."/>
            <person name="Pradella S."/>
            <person name="Pukall R."/>
            <person name="Rabus R."/>
            <person name="Stackebrandt E."/>
            <person name="Thole S."/>
            <person name="Thompson L."/>
            <person name="Tielen P."/>
            <person name="Tomasch J."/>
            <person name="von Jan M."/>
            <person name="Wanphrut N."/>
            <person name="Wichels A."/>
            <person name="Zech H."/>
            <person name="Simon M."/>
        </authorList>
    </citation>
    <scope>NUCLEOTIDE SEQUENCE [LARGE SCALE GENOMIC DNA]</scope>
    <source>
        <strain evidence="3">DSM 16493 / NCIMB 14021 / DFL 12</strain>
    </source>
</reference>
<dbReference type="OrthoDB" id="9813316at2"/>
<sequence>MDEKKAYQDKFRAQLDEWEAQIDQLRAKFRGASADARLKYMEEMEELKGRQERAEARLDALNEAGGEAWKDLRKGTEAAWDDLEAALKRARSRFS</sequence>
<dbReference type="KEGG" id="dsh:Dshi_0429"/>
<dbReference type="SUPFAM" id="SSF47162">
    <property type="entry name" value="Apolipoprotein"/>
    <property type="match status" value="1"/>
</dbReference>
<accession>A8LN33</accession>
<keyword evidence="3" id="KW-1185">Reference proteome</keyword>
<dbReference type="HOGENOM" id="CLU_142668_4_0_5"/>
<gene>
    <name evidence="2" type="ordered locus">Dshi_0429</name>
</gene>
<dbReference type="eggNOG" id="ENOG5032YVY">
    <property type="taxonomic scope" value="Bacteria"/>
</dbReference>
<proteinExistence type="predicted"/>
<dbReference type="STRING" id="398580.Dshi_0429"/>
<dbReference type="AlphaFoldDB" id="A8LN33"/>
<evidence type="ECO:0000313" key="2">
    <source>
        <dbReference type="EMBL" id="ABV92177.1"/>
    </source>
</evidence>
<name>A8LN33_DINSH</name>
<evidence type="ECO:0000313" key="3">
    <source>
        <dbReference type="Proteomes" id="UP000006833"/>
    </source>
</evidence>
<keyword evidence="1" id="KW-0175">Coiled coil</keyword>
<dbReference type="Proteomes" id="UP000006833">
    <property type="component" value="Chromosome"/>
</dbReference>
<evidence type="ECO:0000256" key="1">
    <source>
        <dbReference type="SAM" id="Coils"/>
    </source>
</evidence>
<dbReference type="EMBL" id="CP000830">
    <property type="protein sequence ID" value="ABV92177.1"/>
    <property type="molecule type" value="Genomic_DNA"/>
</dbReference>